<keyword evidence="2" id="KW-0449">Lipoprotein</keyword>
<comment type="caution">
    <text evidence="2">The sequence shown here is derived from an EMBL/GenBank/DDBJ whole genome shotgun (WGS) entry which is preliminary data.</text>
</comment>
<feature type="compositionally biased region" description="Low complexity" evidence="1">
    <location>
        <begin position="88"/>
        <end position="99"/>
    </location>
</feature>
<sequence length="184" mass="18289">MRGMLCPSAPSGVAGASRVARVHRTTTTATLLVTVAVSALSGCMTVQRPLAPGPATAPTQGGGPRPVVGNETSIVQGPASEALTLVGPSPSAEKSASPSHRATGTAAPERDTPSGGDDGRTRPARPGPGGETVPRRPPVELPGAGTPARPGAGAPQDLCALGREYGGWRADSQEATICQDAYGP</sequence>
<reference evidence="2" key="2">
    <citation type="submission" date="2020-09" db="EMBL/GenBank/DDBJ databases">
        <authorList>
            <person name="Sun Q."/>
            <person name="Ohkuma M."/>
        </authorList>
    </citation>
    <scope>NUCLEOTIDE SEQUENCE</scope>
    <source>
        <strain evidence="2">JCM 4403</strain>
    </source>
</reference>
<keyword evidence="3" id="KW-1185">Reference proteome</keyword>
<proteinExistence type="predicted"/>
<name>A0A918EXH7_9ACTN</name>
<dbReference type="AlphaFoldDB" id="A0A918EXH7"/>
<accession>A0A918EXH7</accession>
<organism evidence="2 3">
    <name type="scientific">Streptomyces pilosus</name>
    <dbReference type="NCBI Taxonomy" id="28893"/>
    <lineage>
        <taxon>Bacteria</taxon>
        <taxon>Bacillati</taxon>
        <taxon>Actinomycetota</taxon>
        <taxon>Actinomycetes</taxon>
        <taxon>Kitasatosporales</taxon>
        <taxon>Streptomycetaceae</taxon>
        <taxon>Streptomyces</taxon>
    </lineage>
</organism>
<feature type="region of interest" description="Disordered" evidence="1">
    <location>
        <begin position="51"/>
        <end position="159"/>
    </location>
</feature>
<feature type="compositionally biased region" description="Basic and acidic residues" evidence="1">
    <location>
        <begin position="108"/>
        <end position="121"/>
    </location>
</feature>
<evidence type="ECO:0000256" key="1">
    <source>
        <dbReference type="SAM" id="MobiDB-lite"/>
    </source>
</evidence>
<evidence type="ECO:0000313" key="3">
    <source>
        <dbReference type="Proteomes" id="UP000656732"/>
    </source>
</evidence>
<dbReference type="Proteomes" id="UP000656732">
    <property type="component" value="Unassembled WGS sequence"/>
</dbReference>
<reference evidence="2" key="1">
    <citation type="journal article" date="2014" name="Int. J. Syst. Evol. Microbiol.">
        <title>Complete genome sequence of Corynebacterium casei LMG S-19264T (=DSM 44701T), isolated from a smear-ripened cheese.</title>
        <authorList>
            <consortium name="US DOE Joint Genome Institute (JGI-PGF)"/>
            <person name="Walter F."/>
            <person name="Albersmeier A."/>
            <person name="Kalinowski J."/>
            <person name="Ruckert C."/>
        </authorList>
    </citation>
    <scope>NUCLEOTIDE SEQUENCE</scope>
    <source>
        <strain evidence="2">JCM 4403</strain>
    </source>
</reference>
<gene>
    <name evidence="2" type="ORF">GCM10010280_37420</name>
</gene>
<feature type="compositionally biased region" description="Low complexity" evidence="1">
    <location>
        <begin position="142"/>
        <end position="155"/>
    </location>
</feature>
<dbReference type="EMBL" id="BMTU01000006">
    <property type="protein sequence ID" value="GGQ86884.1"/>
    <property type="molecule type" value="Genomic_DNA"/>
</dbReference>
<protein>
    <submittedName>
        <fullName evidence="2">Lipoprotein</fullName>
    </submittedName>
</protein>
<evidence type="ECO:0000313" key="2">
    <source>
        <dbReference type="EMBL" id="GGQ86884.1"/>
    </source>
</evidence>